<evidence type="ECO:0000313" key="1">
    <source>
        <dbReference type="EnsemblPlants" id="TuG1812G0700000184.01.T03"/>
    </source>
</evidence>
<accession>A0A8R7QXP9</accession>
<reference evidence="1" key="3">
    <citation type="submission" date="2022-06" db="UniProtKB">
        <authorList>
            <consortium name="EnsemblPlants"/>
        </authorList>
    </citation>
    <scope>IDENTIFICATION</scope>
</reference>
<proteinExistence type="predicted"/>
<dbReference type="Gramene" id="TuG1812G0700000184.01.T03">
    <property type="protein sequence ID" value="TuG1812G0700000184.01.T03"/>
    <property type="gene ID" value="TuG1812G0700000184.01"/>
</dbReference>
<dbReference type="EnsemblPlants" id="TuG1812G0700000184.01.T03">
    <property type="protein sequence ID" value="TuG1812G0700000184.01.T03"/>
    <property type="gene ID" value="TuG1812G0700000184.01"/>
</dbReference>
<name>A0A8R7QXP9_TRIUA</name>
<sequence length="64" mass="7507">MIYSQIPFVDTMVLGTAREKRILGSYHVSRRPTRNTYPKQKIPKFLNNLNLNDQGLINYLCFSM</sequence>
<evidence type="ECO:0000313" key="2">
    <source>
        <dbReference type="Proteomes" id="UP000015106"/>
    </source>
</evidence>
<organism evidence="1 2">
    <name type="scientific">Triticum urartu</name>
    <name type="common">Red wild einkorn</name>
    <name type="synonym">Crithodium urartu</name>
    <dbReference type="NCBI Taxonomy" id="4572"/>
    <lineage>
        <taxon>Eukaryota</taxon>
        <taxon>Viridiplantae</taxon>
        <taxon>Streptophyta</taxon>
        <taxon>Embryophyta</taxon>
        <taxon>Tracheophyta</taxon>
        <taxon>Spermatophyta</taxon>
        <taxon>Magnoliopsida</taxon>
        <taxon>Liliopsida</taxon>
        <taxon>Poales</taxon>
        <taxon>Poaceae</taxon>
        <taxon>BOP clade</taxon>
        <taxon>Pooideae</taxon>
        <taxon>Triticodae</taxon>
        <taxon>Triticeae</taxon>
        <taxon>Triticinae</taxon>
        <taxon>Triticum</taxon>
    </lineage>
</organism>
<dbReference type="AlphaFoldDB" id="A0A8R7QXP9"/>
<reference evidence="2" key="1">
    <citation type="journal article" date="2013" name="Nature">
        <title>Draft genome of the wheat A-genome progenitor Triticum urartu.</title>
        <authorList>
            <person name="Ling H.Q."/>
            <person name="Zhao S."/>
            <person name="Liu D."/>
            <person name="Wang J."/>
            <person name="Sun H."/>
            <person name="Zhang C."/>
            <person name="Fan H."/>
            <person name="Li D."/>
            <person name="Dong L."/>
            <person name="Tao Y."/>
            <person name="Gao C."/>
            <person name="Wu H."/>
            <person name="Li Y."/>
            <person name="Cui Y."/>
            <person name="Guo X."/>
            <person name="Zheng S."/>
            <person name="Wang B."/>
            <person name="Yu K."/>
            <person name="Liang Q."/>
            <person name="Yang W."/>
            <person name="Lou X."/>
            <person name="Chen J."/>
            <person name="Feng M."/>
            <person name="Jian J."/>
            <person name="Zhang X."/>
            <person name="Luo G."/>
            <person name="Jiang Y."/>
            <person name="Liu J."/>
            <person name="Wang Z."/>
            <person name="Sha Y."/>
            <person name="Zhang B."/>
            <person name="Wu H."/>
            <person name="Tang D."/>
            <person name="Shen Q."/>
            <person name="Xue P."/>
            <person name="Zou S."/>
            <person name="Wang X."/>
            <person name="Liu X."/>
            <person name="Wang F."/>
            <person name="Yang Y."/>
            <person name="An X."/>
            <person name="Dong Z."/>
            <person name="Zhang K."/>
            <person name="Zhang X."/>
            <person name="Luo M.C."/>
            <person name="Dvorak J."/>
            <person name="Tong Y."/>
            <person name="Wang J."/>
            <person name="Yang H."/>
            <person name="Li Z."/>
            <person name="Wang D."/>
            <person name="Zhang A."/>
            <person name="Wang J."/>
        </authorList>
    </citation>
    <scope>NUCLEOTIDE SEQUENCE</scope>
    <source>
        <strain evidence="2">cv. G1812</strain>
    </source>
</reference>
<gene>
    <name evidence="1" type="primary">LOC125522756</name>
</gene>
<keyword evidence="2" id="KW-1185">Reference proteome</keyword>
<protein>
    <submittedName>
        <fullName evidence="1">Uncharacterized protein</fullName>
    </submittedName>
</protein>
<reference evidence="1" key="2">
    <citation type="submission" date="2018-03" db="EMBL/GenBank/DDBJ databases">
        <title>The Triticum urartu genome reveals the dynamic nature of wheat genome evolution.</title>
        <authorList>
            <person name="Ling H."/>
            <person name="Ma B."/>
            <person name="Shi X."/>
            <person name="Liu H."/>
            <person name="Dong L."/>
            <person name="Sun H."/>
            <person name="Cao Y."/>
            <person name="Gao Q."/>
            <person name="Zheng S."/>
            <person name="Li Y."/>
            <person name="Yu Y."/>
            <person name="Du H."/>
            <person name="Qi M."/>
            <person name="Li Y."/>
            <person name="Yu H."/>
            <person name="Cui Y."/>
            <person name="Wang N."/>
            <person name="Chen C."/>
            <person name="Wu H."/>
            <person name="Zhao Y."/>
            <person name="Zhang J."/>
            <person name="Li Y."/>
            <person name="Zhou W."/>
            <person name="Zhang B."/>
            <person name="Hu W."/>
            <person name="Eijk M."/>
            <person name="Tang J."/>
            <person name="Witsenboer H."/>
            <person name="Zhao S."/>
            <person name="Li Z."/>
            <person name="Zhang A."/>
            <person name="Wang D."/>
            <person name="Liang C."/>
        </authorList>
    </citation>
    <scope>NUCLEOTIDE SEQUENCE [LARGE SCALE GENOMIC DNA]</scope>
    <source>
        <strain evidence="1">cv. G1812</strain>
    </source>
</reference>
<dbReference type="Proteomes" id="UP000015106">
    <property type="component" value="Chromosome 7"/>
</dbReference>